<dbReference type="PANTHER" id="PTHR43050">
    <property type="entry name" value="SERINE / THREONINE RACEMASE FAMILY MEMBER"/>
    <property type="match status" value="1"/>
</dbReference>
<dbReference type="InterPro" id="IPR036052">
    <property type="entry name" value="TrpB-like_PALP_sf"/>
</dbReference>
<keyword evidence="11" id="KW-1185">Reference proteome</keyword>
<evidence type="ECO:0000313" key="10">
    <source>
        <dbReference type="EMBL" id="OZJ03012.1"/>
    </source>
</evidence>
<dbReference type="FunFam" id="3.40.50.1100:FF:000007">
    <property type="entry name" value="L-threonine dehydratase catabolic TdcB"/>
    <property type="match status" value="1"/>
</dbReference>
<dbReference type="GO" id="GO:0003941">
    <property type="term" value="F:L-serine ammonia-lyase activity"/>
    <property type="evidence" value="ECO:0007669"/>
    <property type="project" value="TreeGrafter"/>
</dbReference>
<dbReference type="CDD" id="cd01562">
    <property type="entry name" value="Thr-dehyd"/>
    <property type="match status" value="1"/>
</dbReference>
<keyword evidence="6" id="KW-0460">Magnesium</keyword>
<evidence type="ECO:0000256" key="5">
    <source>
        <dbReference type="ARBA" id="ARBA00010869"/>
    </source>
</evidence>
<evidence type="ECO:0000256" key="7">
    <source>
        <dbReference type="ARBA" id="ARBA00022898"/>
    </source>
</evidence>
<protein>
    <recommendedName>
        <fullName evidence="9">Tryptophan synthase beta chain-like PALP domain-containing protein</fullName>
    </recommendedName>
</protein>
<dbReference type="GO" id="GO:0000287">
    <property type="term" value="F:magnesium ion binding"/>
    <property type="evidence" value="ECO:0007669"/>
    <property type="project" value="TreeGrafter"/>
</dbReference>
<feature type="domain" description="Tryptophan synthase beta chain-like PALP" evidence="9">
    <location>
        <begin position="18"/>
        <end position="298"/>
    </location>
</feature>
<accession>A0A261XXE1</accession>
<dbReference type="GO" id="GO:0005524">
    <property type="term" value="F:ATP binding"/>
    <property type="evidence" value="ECO:0007669"/>
    <property type="project" value="TreeGrafter"/>
</dbReference>
<keyword evidence="7" id="KW-0663">Pyridoxal phosphate</keyword>
<dbReference type="InterPro" id="IPR000634">
    <property type="entry name" value="Ser/Thr_deHydtase_PyrdxlP-BS"/>
</dbReference>
<dbReference type="InterPro" id="IPR001926">
    <property type="entry name" value="TrpB-like_PALP"/>
</dbReference>
<evidence type="ECO:0000313" key="11">
    <source>
        <dbReference type="Proteomes" id="UP000242875"/>
    </source>
</evidence>
<keyword evidence="8" id="KW-0456">Lyase</keyword>
<reference evidence="10 11" key="1">
    <citation type="journal article" date="2017" name="Mycologia">
        <title>Bifiguratus adelaidae, gen. et sp. nov., a new member of Mucoromycotina in endophytic and soil-dwelling habitats.</title>
        <authorList>
            <person name="Torres-Cruz T.J."/>
            <person name="Billingsley Tobias T.L."/>
            <person name="Almatruk M."/>
            <person name="Hesse C."/>
            <person name="Kuske C.R."/>
            <person name="Desiro A."/>
            <person name="Benucci G.M."/>
            <person name="Bonito G."/>
            <person name="Stajich J.E."/>
            <person name="Dunlap C."/>
            <person name="Arnold A.E."/>
            <person name="Porras-Alfaro A."/>
        </authorList>
    </citation>
    <scope>NUCLEOTIDE SEQUENCE [LARGE SCALE GENOMIC DNA]</scope>
    <source>
        <strain evidence="10 11">AZ0501</strain>
    </source>
</reference>
<dbReference type="GO" id="GO:0030378">
    <property type="term" value="F:serine racemase activity"/>
    <property type="evidence" value="ECO:0007669"/>
    <property type="project" value="TreeGrafter"/>
</dbReference>
<name>A0A261XXE1_9FUNG</name>
<dbReference type="AlphaFoldDB" id="A0A261XXE1"/>
<evidence type="ECO:0000256" key="3">
    <source>
        <dbReference type="ARBA" id="ARBA00001936"/>
    </source>
</evidence>
<evidence type="ECO:0000259" key="9">
    <source>
        <dbReference type="Pfam" id="PF00291"/>
    </source>
</evidence>
<proteinExistence type="inferred from homology"/>
<comment type="cofactor">
    <cofactor evidence="2">
        <name>pyridoxal 5'-phosphate</name>
        <dbReference type="ChEBI" id="CHEBI:597326"/>
    </cofactor>
</comment>
<sequence>MTLTLPTLQDVQEAAQRIRPHVHKTPVMTCETMNDWSGLRLFFKCENLQKGGAFKIRGATNALLRLPEPRPVVTHSSGNHAQALALAARQLGVEAYIVMPETSPQVKKDAVKGYGGRVTECINTLQAREDTAHRIQQETGATFIHPYDHPHIIAGQGTLMLELLSQTHDDYGTQLDAIIVPVGGGGMLSGCAIAAKGLDPTIRVFAAEPLAVDDCAQSFAKKELVPQTRPHSVADGLLTSLGSYTFPVIMDKVDAVFTVTEEEIIKTTRMVWERMKLVIEPSAAVGVAVALFRKEQLASFTKANGEPIRHVGVVLCGGNVDVKKMAALF</sequence>
<evidence type="ECO:0000256" key="6">
    <source>
        <dbReference type="ARBA" id="ARBA00022842"/>
    </source>
</evidence>
<comment type="caution">
    <text evidence="10">The sequence shown here is derived from an EMBL/GenBank/DDBJ whole genome shotgun (WGS) entry which is preliminary data.</text>
</comment>
<comment type="cofactor">
    <cofactor evidence="4">
        <name>Mg(2+)</name>
        <dbReference type="ChEBI" id="CHEBI:18420"/>
    </cofactor>
</comment>
<dbReference type="SUPFAM" id="SSF53686">
    <property type="entry name" value="Tryptophan synthase beta subunit-like PLP-dependent enzymes"/>
    <property type="match status" value="1"/>
</dbReference>
<evidence type="ECO:0000256" key="8">
    <source>
        <dbReference type="ARBA" id="ARBA00023239"/>
    </source>
</evidence>
<evidence type="ECO:0000256" key="2">
    <source>
        <dbReference type="ARBA" id="ARBA00001933"/>
    </source>
</evidence>
<gene>
    <name evidence="10" type="ORF">BZG36_03976</name>
</gene>
<dbReference type="Pfam" id="PF00291">
    <property type="entry name" value="PALP"/>
    <property type="match status" value="1"/>
</dbReference>
<comment type="cofactor">
    <cofactor evidence="3">
        <name>Mn(2+)</name>
        <dbReference type="ChEBI" id="CHEBI:29035"/>
    </cofactor>
</comment>
<dbReference type="GO" id="GO:0070179">
    <property type="term" value="P:D-serine biosynthetic process"/>
    <property type="evidence" value="ECO:0007669"/>
    <property type="project" value="TreeGrafter"/>
</dbReference>
<evidence type="ECO:0000256" key="1">
    <source>
        <dbReference type="ARBA" id="ARBA00001913"/>
    </source>
</evidence>
<dbReference type="GO" id="GO:0018114">
    <property type="term" value="F:threonine racemase activity"/>
    <property type="evidence" value="ECO:0007669"/>
    <property type="project" value="TreeGrafter"/>
</dbReference>
<comment type="cofactor">
    <cofactor evidence="1">
        <name>Ca(2+)</name>
        <dbReference type="ChEBI" id="CHEBI:29108"/>
    </cofactor>
</comment>
<evidence type="ECO:0000256" key="4">
    <source>
        <dbReference type="ARBA" id="ARBA00001946"/>
    </source>
</evidence>
<dbReference type="Gene3D" id="3.40.50.1100">
    <property type="match status" value="2"/>
</dbReference>
<dbReference type="PANTHER" id="PTHR43050:SF1">
    <property type="entry name" value="SERINE RACEMASE"/>
    <property type="match status" value="1"/>
</dbReference>
<dbReference type="OrthoDB" id="271064at2759"/>
<dbReference type="Proteomes" id="UP000242875">
    <property type="component" value="Unassembled WGS sequence"/>
</dbReference>
<dbReference type="PROSITE" id="PS00165">
    <property type="entry name" value="DEHYDRATASE_SER_THR"/>
    <property type="match status" value="1"/>
</dbReference>
<organism evidence="10 11">
    <name type="scientific">Bifiguratus adelaidae</name>
    <dbReference type="NCBI Taxonomy" id="1938954"/>
    <lineage>
        <taxon>Eukaryota</taxon>
        <taxon>Fungi</taxon>
        <taxon>Fungi incertae sedis</taxon>
        <taxon>Mucoromycota</taxon>
        <taxon>Mucoromycotina</taxon>
        <taxon>Endogonomycetes</taxon>
        <taxon>Endogonales</taxon>
        <taxon>Endogonales incertae sedis</taxon>
        <taxon>Bifiguratus</taxon>
    </lineage>
</organism>
<dbReference type="EMBL" id="MVBO01000110">
    <property type="protein sequence ID" value="OZJ03012.1"/>
    <property type="molecule type" value="Genomic_DNA"/>
</dbReference>
<dbReference type="GO" id="GO:0030170">
    <property type="term" value="F:pyridoxal phosphate binding"/>
    <property type="evidence" value="ECO:0007669"/>
    <property type="project" value="InterPro"/>
</dbReference>
<comment type="similarity">
    <text evidence="5">Belongs to the serine/threonine dehydratase family.</text>
</comment>